<evidence type="ECO:0000313" key="3">
    <source>
        <dbReference type="Proteomes" id="UP000075880"/>
    </source>
</evidence>
<proteinExistence type="predicted"/>
<keyword evidence="3" id="KW-1185">Reference proteome</keyword>
<organism evidence="2 3">
    <name type="scientific">Anopheles atroparvus</name>
    <name type="common">European mosquito</name>
    <dbReference type="NCBI Taxonomy" id="41427"/>
    <lineage>
        <taxon>Eukaryota</taxon>
        <taxon>Metazoa</taxon>
        <taxon>Ecdysozoa</taxon>
        <taxon>Arthropoda</taxon>
        <taxon>Hexapoda</taxon>
        <taxon>Insecta</taxon>
        <taxon>Pterygota</taxon>
        <taxon>Neoptera</taxon>
        <taxon>Endopterygota</taxon>
        <taxon>Diptera</taxon>
        <taxon>Nematocera</taxon>
        <taxon>Culicoidea</taxon>
        <taxon>Culicidae</taxon>
        <taxon>Anophelinae</taxon>
        <taxon>Anopheles</taxon>
    </lineage>
</organism>
<dbReference type="Proteomes" id="UP000075880">
    <property type="component" value="Unassembled WGS sequence"/>
</dbReference>
<evidence type="ECO:0000256" key="1">
    <source>
        <dbReference type="SAM" id="MobiDB-lite"/>
    </source>
</evidence>
<dbReference type="AlphaFoldDB" id="A0AAG5DKP3"/>
<sequence>MDRFDEPTAGSYFLSQPSSTRPYRSSLTYERLRRLQRASLQSVEVICHQSSRRPVNMVSDVDVFAVVVVPAGVSELLRKTTLLLRA</sequence>
<dbReference type="EnsemblMetazoa" id="ENSAATROPT012320">
    <property type="protein sequence ID" value="ENSAATROPP011178"/>
    <property type="gene ID" value="ENSAATROPG010027"/>
</dbReference>
<name>A0AAG5DKP3_ANOAO</name>
<protein>
    <submittedName>
        <fullName evidence="2">Uncharacterized protein</fullName>
    </submittedName>
</protein>
<evidence type="ECO:0000313" key="2">
    <source>
        <dbReference type="EnsemblMetazoa" id="ENSAATROPP011178"/>
    </source>
</evidence>
<reference evidence="2" key="1">
    <citation type="submission" date="2024-04" db="UniProtKB">
        <authorList>
            <consortium name="EnsemblMetazoa"/>
        </authorList>
    </citation>
    <scope>IDENTIFICATION</scope>
    <source>
        <strain evidence="2">EBRO</strain>
    </source>
</reference>
<feature type="region of interest" description="Disordered" evidence="1">
    <location>
        <begin position="1"/>
        <end position="22"/>
    </location>
</feature>
<accession>A0AAG5DKP3</accession>
<feature type="compositionally biased region" description="Polar residues" evidence="1">
    <location>
        <begin position="13"/>
        <end position="22"/>
    </location>
</feature>